<dbReference type="PANTHER" id="PTHR36510">
    <property type="entry name" value="GLUTAMATE--CYSTEINE LIGASE 2-RELATED"/>
    <property type="match status" value="1"/>
</dbReference>
<organism evidence="1 2">
    <name type="scientific">Thiobacillus denitrificans</name>
    <dbReference type="NCBI Taxonomy" id="36861"/>
    <lineage>
        <taxon>Bacteria</taxon>
        <taxon>Pseudomonadati</taxon>
        <taxon>Pseudomonadota</taxon>
        <taxon>Betaproteobacteria</taxon>
        <taxon>Nitrosomonadales</taxon>
        <taxon>Thiobacillaceae</taxon>
        <taxon>Thiobacillus</taxon>
    </lineage>
</organism>
<name>A0A106BJQ4_THIDE</name>
<dbReference type="RefSeq" id="WP_059757821.1">
    <property type="nucleotide sequence ID" value="NZ_LDUG01000039.1"/>
</dbReference>
<evidence type="ECO:0000313" key="1">
    <source>
        <dbReference type="EMBL" id="KVW93742.1"/>
    </source>
</evidence>
<dbReference type="PANTHER" id="PTHR36510:SF1">
    <property type="entry name" value="GLUTAMATE--CYSTEINE LIGASE 2-RELATED"/>
    <property type="match status" value="1"/>
</dbReference>
<dbReference type="GO" id="GO:0004357">
    <property type="term" value="F:glutamate-cysteine ligase activity"/>
    <property type="evidence" value="ECO:0007669"/>
    <property type="project" value="InterPro"/>
</dbReference>
<dbReference type="InterPro" id="IPR014746">
    <property type="entry name" value="Gln_synth/guanido_kin_cat_dom"/>
</dbReference>
<comment type="caution">
    <text evidence="1">The sequence shown here is derived from an EMBL/GenBank/DDBJ whole genome shotgun (WGS) entry which is preliminary data.</text>
</comment>
<keyword evidence="2" id="KW-1185">Reference proteome</keyword>
<accession>A0A106BJQ4</accession>
<gene>
    <name evidence="1" type="ORF">ABW22_13650</name>
</gene>
<dbReference type="InterPro" id="IPR050141">
    <property type="entry name" value="GCL_type2/YbdK_subfam"/>
</dbReference>
<evidence type="ECO:0000313" key="2">
    <source>
        <dbReference type="Proteomes" id="UP000064243"/>
    </source>
</evidence>
<dbReference type="InterPro" id="IPR006336">
    <property type="entry name" value="GCS2"/>
</dbReference>
<dbReference type="EMBL" id="LDUG01000039">
    <property type="protein sequence ID" value="KVW93742.1"/>
    <property type="molecule type" value="Genomic_DNA"/>
</dbReference>
<dbReference type="Proteomes" id="UP000064243">
    <property type="component" value="Unassembled WGS sequence"/>
</dbReference>
<sequence length="411" mass="45322">MRAAPALHAFTGYGIELEYMIVDRQTLAVMPLADRLLRAAAGESASDVGRGQFGWSNEIVLHLVELKNVRPDPALEPLAAGFQAEINQINRLLHPLGARLMPTGMHPWMDPAAETRLWPYENAPIYQAYDRIFGCHKHGQANLQSMHVNLPFANDDEFARLHAAVRLLLPILPAIAASSPIADGQPSGYLDTRMEAYRTAVRRVPSVIGQVIPDTLSSRAEYQAQVLAPMYRDIAPLDPEGVLRHEWLNARGAIPRFDRNAIEIRVIDVQECPQADLAIAAAATAVIRALYDGKLSSLAVQQAIVTDALAKILHACIRDADQAVIDDAGYLRLLGFADRQCQAGELWQHLVEMTALGDAGPWCEPLRVIREHGPLARRILRAAGRDVTKARLHAVYEDVCDCLETGRLFVD</sequence>
<reference evidence="1 2" key="1">
    <citation type="journal article" date="2015" name="Appl. Environ. Microbiol.">
        <title>Aerobic and Anaerobic Thiosulfate Oxidation by a Cold-Adapted, Subglacial Chemoautotroph.</title>
        <authorList>
            <person name="Harrold Z.R."/>
            <person name="Skidmore M.L."/>
            <person name="Hamilton T.L."/>
            <person name="Desch L."/>
            <person name="Amada K."/>
            <person name="van Gelder W."/>
            <person name="Glover K."/>
            <person name="Roden E.E."/>
            <person name="Boyd E.S."/>
        </authorList>
    </citation>
    <scope>NUCLEOTIDE SEQUENCE [LARGE SCALE GENOMIC DNA]</scope>
    <source>
        <strain evidence="1 2">RG</strain>
    </source>
</reference>
<dbReference type="OrthoDB" id="9804786at2"/>
<dbReference type="AlphaFoldDB" id="A0A106BJQ4"/>
<dbReference type="Gene3D" id="3.30.590.20">
    <property type="match status" value="1"/>
</dbReference>
<dbReference type="PATRIC" id="fig|36861.3.peg.2523"/>
<dbReference type="Pfam" id="PF04107">
    <property type="entry name" value="GCS2"/>
    <property type="match status" value="1"/>
</dbReference>
<proteinExistence type="predicted"/>
<keyword evidence="1" id="KW-0436">Ligase</keyword>
<dbReference type="GO" id="GO:0042398">
    <property type="term" value="P:modified amino acid biosynthetic process"/>
    <property type="evidence" value="ECO:0007669"/>
    <property type="project" value="InterPro"/>
</dbReference>
<dbReference type="SUPFAM" id="SSF55931">
    <property type="entry name" value="Glutamine synthetase/guanido kinase"/>
    <property type="match status" value="1"/>
</dbReference>
<protein>
    <submittedName>
        <fullName evidence="1">Glutamate--cysteine ligase</fullName>
    </submittedName>
</protein>